<organism evidence="2 3">
    <name type="scientific">Trypanosoma rangeli SC58</name>
    <dbReference type="NCBI Taxonomy" id="429131"/>
    <lineage>
        <taxon>Eukaryota</taxon>
        <taxon>Discoba</taxon>
        <taxon>Euglenozoa</taxon>
        <taxon>Kinetoplastea</taxon>
        <taxon>Metakinetoplastina</taxon>
        <taxon>Trypanosomatida</taxon>
        <taxon>Trypanosomatidae</taxon>
        <taxon>Trypanosoma</taxon>
        <taxon>Herpetosoma</taxon>
    </lineage>
</organism>
<dbReference type="Proteomes" id="UP000031737">
    <property type="component" value="Unassembled WGS sequence"/>
</dbReference>
<feature type="region of interest" description="Disordered" evidence="1">
    <location>
        <begin position="41"/>
        <end position="195"/>
    </location>
</feature>
<reference evidence="2 3" key="1">
    <citation type="submission" date="2013-07" db="EMBL/GenBank/DDBJ databases">
        <authorList>
            <person name="Stoco P.H."/>
            <person name="Wagner G."/>
            <person name="Gerber A."/>
            <person name="Zaha A."/>
            <person name="Thompson C."/>
            <person name="Bartholomeu D.C."/>
            <person name="Luckemeyer D.D."/>
            <person name="Bahia D."/>
            <person name="Loreto E."/>
            <person name="Prestes E.B."/>
            <person name="Lima F.M."/>
            <person name="Rodrigues-Luiz G."/>
            <person name="Vallejo G.A."/>
            <person name="Filho J.F."/>
            <person name="Monteiro K.M."/>
            <person name="Tyler K.M."/>
            <person name="de Almeida L.G."/>
            <person name="Ortiz M.F."/>
            <person name="Siervo M.A."/>
            <person name="de Moraes M.H."/>
            <person name="Cunha O.L."/>
            <person name="Mendonca-Neto R."/>
            <person name="Silva R."/>
            <person name="Teixeira S.M."/>
            <person name="Murta S.M."/>
            <person name="Sincero T.C."/>
            <person name="Mendes T.A."/>
            <person name="Urmenyi T.P."/>
            <person name="Silva V.G."/>
            <person name="da Rocha W.D."/>
            <person name="Andersson B."/>
            <person name="Romanha A.J."/>
            <person name="Steindel M."/>
            <person name="de Vasconcelos A.T."/>
            <person name="Grisard E.C."/>
        </authorList>
    </citation>
    <scope>NUCLEOTIDE SEQUENCE [LARGE SCALE GENOMIC DNA]</scope>
    <source>
        <strain evidence="2 3">SC58</strain>
    </source>
</reference>
<feature type="region of interest" description="Disordered" evidence="1">
    <location>
        <begin position="287"/>
        <end position="311"/>
    </location>
</feature>
<feature type="compositionally biased region" description="Basic and acidic residues" evidence="1">
    <location>
        <begin position="108"/>
        <end position="119"/>
    </location>
</feature>
<sequence>MPAIYLQTSDGTRVAVPEGAGELSLVVHLALEMWAENHCSPITPTEDDADNICINSGSNSERTPDRILGEEEEEEDDDDDNDKNGEEEDDQSTCNFGAVQNCDSGTAEYKESHDYEGERLPGLGVELSDDLDPQVGFLDDDDRSSSRTPSVCPSPESASSSATPTRGQQKDPRRGGSLKCSSHDSGNTGGILEFNENGGILQKPLLFPEAGADAYKEDSATPSTFEEEEEAEEHEEEVVTIESTVTSVQCCCVDADPPPMPEITPPSAYAHPLLQGSLEVPVATATPTASSSICGNGSNGNSNNDGKAGRPKLELPRAATMVVVRQCDATTVRVTCPSAVGEEAEFDGISGAPVFLSPRSLTNEDFSSPSGFHQRTPCMIGDEDESLLPMEGTFSSLNEEVAMLNRSKEFVSPENSSINRNNNNSTGTPGSVEASPRSPPPSHRLTETTPNTHARSTVHSSSLESLNQNLAATCNSGIPLAEDAAAGQLHQCFIISEEEIVIEVQKSLLSVNITTPATEEEVQSHSLTSYSVSQNLVLRHQPTSETMGLAEFAGATQLKNSTQNQLESVAPAPDAVRRVGACEDSSGVYPTILPEALRLCAAYLCYFTGDAGSMERLHPTIVPEPLSAPLVRFLTSWERSFLYRDILGQTEEETALALKVLDLAPAISYTFVAPFLREPDVCAALLVKAPDPNRVGLLAGVIRAAGALKISSLENMCLAWCADYIIRASYASINCFEAAALLRQCFSVRSDWTKREMECLKLENEWPSNEEE</sequence>
<proteinExistence type="predicted"/>
<protein>
    <submittedName>
        <fullName evidence="2">Uncharacterized protein</fullName>
    </submittedName>
</protein>
<accession>A0A061J0Q3</accession>
<dbReference type="VEuPathDB" id="TriTrypDB:TRSC58_03788"/>
<feature type="compositionally biased region" description="Acidic residues" evidence="1">
    <location>
        <begin position="127"/>
        <end position="142"/>
    </location>
</feature>
<dbReference type="AlphaFoldDB" id="A0A061J0Q3"/>
<feature type="compositionally biased region" description="Acidic residues" evidence="1">
    <location>
        <begin position="225"/>
        <end position="236"/>
    </location>
</feature>
<feature type="region of interest" description="Disordered" evidence="1">
    <location>
        <begin position="410"/>
        <end position="462"/>
    </location>
</feature>
<feature type="compositionally biased region" description="Low complexity" evidence="1">
    <location>
        <begin position="290"/>
        <end position="306"/>
    </location>
</feature>
<name>A0A061J0Q3_TRYRA</name>
<feature type="compositionally biased region" description="Acidic residues" evidence="1">
    <location>
        <begin position="70"/>
        <end position="91"/>
    </location>
</feature>
<dbReference type="OrthoDB" id="251018at2759"/>
<feature type="compositionally biased region" description="Low complexity" evidence="1">
    <location>
        <begin position="415"/>
        <end position="425"/>
    </location>
</feature>
<evidence type="ECO:0000313" key="2">
    <source>
        <dbReference type="EMBL" id="ESL08509.1"/>
    </source>
</evidence>
<evidence type="ECO:0000256" key="1">
    <source>
        <dbReference type="SAM" id="MobiDB-lite"/>
    </source>
</evidence>
<evidence type="ECO:0000313" key="3">
    <source>
        <dbReference type="Proteomes" id="UP000031737"/>
    </source>
</evidence>
<gene>
    <name evidence="2" type="ORF">TRSC58_03788</name>
</gene>
<feature type="compositionally biased region" description="Polar residues" evidence="1">
    <location>
        <begin position="447"/>
        <end position="462"/>
    </location>
</feature>
<feature type="region of interest" description="Disordered" evidence="1">
    <location>
        <begin position="214"/>
        <end position="236"/>
    </location>
</feature>
<keyword evidence="3" id="KW-1185">Reference proteome</keyword>
<dbReference type="EMBL" id="AUPL01003788">
    <property type="protein sequence ID" value="ESL08509.1"/>
    <property type="molecule type" value="Genomic_DNA"/>
</dbReference>
<feature type="compositionally biased region" description="Low complexity" evidence="1">
    <location>
        <begin position="146"/>
        <end position="165"/>
    </location>
</feature>
<comment type="caution">
    <text evidence="2">The sequence shown here is derived from an EMBL/GenBank/DDBJ whole genome shotgun (WGS) entry which is preliminary data.</text>
</comment>